<evidence type="ECO:0000313" key="1">
    <source>
        <dbReference type="EMBL" id="HJF30403.1"/>
    </source>
</evidence>
<evidence type="ECO:0000313" key="2">
    <source>
        <dbReference type="Proteomes" id="UP000698173"/>
    </source>
</evidence>
<name>A0A921KC21_SPOPS</name>
<proteinExistence type="predicted"/>
<dbReference type="AlphaFoldDB" id="A0A921KC21"/>
<dbReference type="EMBL" id="DYWT01000020">
    <property type="protein sequence ID" value="HJF30403.1"/>
    <property type="molecule type" value="Genomic_DNA"/>
</dbReference>
<reference evidence="1" key="1">
    <citation type="journal article" date="2021" name="PeerJ">
        <title>Extensive microbial diversity within the chicken gut microbiome revealed by metagenomics and culture.</title>
        <authorList>
            <person name="Gilroy R."/>
            <person name="Ravi A."/>
            <person name="Getino M."/>
            <person name="Pursley I."/>
            <person name="Horton D.L."/>
            <person name="Alikhan N.F."/>
            <person name="Baker D."/>
            <person name="Gharbi K."/>
            <person name="Hall N."/>
            <person name="Watson M."/>
            <person name="Adriaenssens E.M."/>
            <person name="Foster-Nyarko E."/>
            <person name="Jarju S."/>
            <person name="Secka A."/>
            <person name="Antonio M."/>
            <person name="Oren A."/>
            <person name="Chaudhuri R.R."/>
            <person name="La Ragione R."/>
            <person name="Hildebrand F."/>
            <person name="Pallen M.J."/>
        </authorList>
    </citation>
    <scope>NUCLEOTIDE SEQUENCE</scope>
    <source>
        <strain evidence="1">CHK171-7178</strain>
    </source>
</reference>
<feature type="non-terminal residue" evidence="1">
    <location>
        <position position="1"/>
    </location>
</feature>
<protein>
    <submittedName>
        <fullName evidence="1">Uncharacterized protein</fullName>
    </submittedName>
</protein>
<dbReference type="Proteomes" id="UP000698173">
    <property type="component" value="Unassembled WGS sequence"/>
</dbReference>
<accession>A0A921KC21</accession>
<sequence length="80" mass="8597">DGDVVTVEVDLANNSSISPLNDIATLPASIRTFEKVLPVVSITTGDIEFLYINVEGVLRTPAKTTMQTGLSYHGVITYTI</sequence>
<reference evidence="1" key="2">
    <citation type="submission" date="2021-09" db="EMBL/GenBank/DDBJ databases">
        <authorList>
            <person name="Gilroy R."/>
        </authorList>
    </citation>
    <scope>NUCLEOTIDE SEQUENCE</scope>
    <source>
        <strain evidence="1">CHK171-7178</strain>
    </source>
</reference>
<gene>
    <name evidence="1" type="ORF">K8V56_01325</name>
</gene>
<comment type="caution">
    <text evidence="1">The sequence shown here is derived from an EMBL/GenBank/DDBJ whole genome shotgun (WGS) entry which is preliminary data.</text>
</comment>
<organism evidence="1 2">
    <name type="scientific">Sporosarcina psychrophila</name>
    <name type="common">Bacillus psychrophilus</name>
    <dbReference type="NCBI Taxonomy" id="1476"/>
    <lineage>
        <taxon>Bacteria</taxon>
        <taxon>Bacillati</taxon>
        <taxon>Bacillota</taxon>
        <taxon>Bacilli</taxon>
        <taxon>Bacillales</taxon>
        <taxon>Caryophanaceae</taxon>
        <taxon>Sporosarcina</taxon>
    </lineage>
</organism>